<dbReference type="SUPFAM" id="SSF55785">
    <property type="entry name" value="PYP-like sensor domain (PAS domain)"/>
    <property type="match status" value="2"/>
</dbReference>
<dbReference type="NCBIfam" id="TIGR00229">
    <property type="entry name" value="sensory_box"/>
    <property type="match status" value="2"/>
</dbReference>
<dbReference type="InterPro" id="IPR000014">
    <property type="entry name" value="PAS"/>
</dbReference>
<dbReference type="Gene3D" id="3.30.70.270">
    <property type="match status" value="1"/>
</dbReference>
<dbReference type="InterPro" id="IPR000160">
    <property type="entry name" value="GGDEF_dom"/>
</dbReference>
<reference evidence="1 2" key="1">
    <citation type="submission" date="2020-10" db="EMBL/GenBank/DDBJ databases">
        <title>Eggerthella sp. nov., isolated from human feces.</title>
        <authorList>
            <person name="Yajun G."/>
        </authorList>
    </citation>
    <scope>NUCLEOTIDE SEQUENCE [LARGE SCALE GENOMIC DNA]</scope>
    <source>
        <strain evidence="1 2">HF-1101</strain>
    </source>
</reference>
<proteinExistence type="predicted"/>
<dbReference type="NCBIfam" id="TIGR00254">
    <property type="entry name" value="GGDEF"/>
    <property type="match status" value="1"/>
</dbReference>
<dbReference type="SUPFAM" id="SSF55073">
    <property type="entry name" value="Nucleotide cyclase"/>
    <property type="match status" value="1"/>
</dbReference>
<dbReference type="PANTHER" id="PTHR44757">
    <property type="entry name" value="DIGUANYLATE CYCLASE DGCP"/>
    <property type="match status" value="1"/>
</dbReference>
<dbReference type="CDD" id="cd00130">
    <property type="entry name" value="PAS"/>
    <property type="match status" value="1"/>
</dbReference>
<dbReference type="PROSITE" id="PS50113">
    <property type="entry name" value="PAC"/>
    <property type="match status" value="1"/>
</dbReference>
<dbReference type="PROSITE" id="PS50887">
    <property type="entry name" value="GGDEF"/>
    <property type="match status" value="1"/>
</dbReference>
<dbReference type="CDD" id="cd01949">
    <property type="entry name" value="GGDEF"/>
    <property type="match status" value="1"/>
</dbReference>
<organism evidence="1 2">
    <name type="scientific">Eggerthella guodeyinii</name>
    <dbReference type="NCBI Taxonomy" id="2690837"/>
    <lineage>
        <taxon>Bacteria</taxon>
        <taxon>Bacillati</taxon>
        <taxon>Actinomycetota</taxon>
        <taxon>Coriobacteriia</taxon>
        <taxon>Eggerthellales</taxon>
        <taxon>Eggerthellaceae</taxon>
        <taxon>Eggerthella</taxon>
    </lineage>
</organism>
<dbReference type="PANTHER" id="PTHR44757:SF2">
    <property type="entry name" value="BIOFILM ARCHITECTURE MAINTENANCE PROTEIN MBAA"/>
    <property type="match status" value="1"/>
</dbReference>
<evidence type="ECO:0000313" key="1">
    <source>
        <dbReference type="EMBL" id="QOS69023.1"/>
    </source>
</evidence>
<evidence type="ECO:0000313" key="2">
    <source>
        <dbReference type="Proteomes" id="UP000478463"/>
    </source>
</evidence>
<dbReference type="InterPro" id="IPR029787">
    <property type="entry name" value="Nucleotide_cyclase"/>
</dbReference>
<dbReference type="InterPro" id="IPR052155">
    <property type="entry name" value="Biofilm_reg_signaling"/>
</dbReference>
<dbReference type="Pfam" id="PF00990">
    <property type="entry name" value="GGDEF"/>
    <property type="match status" value="1"/>
</dbReference>
<dbReference type="Gene3D" id="3.30.450.20">
    <property type="entry name" value="PAS domain"/>
    <property type="match status" value="2"/>
</dbReference>
<gene>
    <name evidence="1" type="ORF">GS424_004015</name>
</gene>
<dbReference type="AlphaFoldDB" id="A0A6L7IWZ8"/>
<dbReference type="SMART" id="SM00091">
    <property type="entry name" value="PAS"/>
    <property type="match status" value="2"/>
</dbReference>
<sequence>MYRKTLHINLFGVSGPLVAALQGIAPLERFTHELIALDDWDDDAFLAGDIVIADAALLEKAHGASRPSRALKALSSQRRQQRGESFSAFVIVADAGTLAAWDADDYALVDAAWIAPLDETRLAFEFARLQREALLASDLRLTRTYLDTAIDSTPELIWFKDARGSHLKVNDAFCATVEKTKRQVEGRGHYFIWDITPEEYATGEYVCLESEDETMEAGRTCLFDEQVKTKRGMRQFKTYKSPLFDEDGRTMGTVGIAHDVTDLGNIATELDILINALPFSVVIEDADGIILNANRETETYFKVDRHRIVGRHIKDWRRIVFGDELAQQRQIHEDREFEAVIDGERKVLEMNKTPIVDVFGNKTGQMRIYRDVTEARRLEERAVMNARTDYLTGLYNRRYFYEYLEERDRAEPLSLVTLDLDDFKDINDQYGHAVGDEALLKVGTLLRQTFPEGLAIRWGGDEFVVAVFGERDPRELREQAEGLLAKLCKRSTVDEHARPLTGSIGIVTSDDQNFSIDELIRRSDEALYRAKRAGKSQCCVYGEGEPTR</sequence>
<dbReference type="Proteomes" id="UP000478463">
    <property type="component" value="Chromosome"/>
</dbReference>
<dbReference type="Pfam" id="PF08448">
    <property type="entry name" value="PAS_4"/>
    <property type="match status" value="2"/>
</dbReference>
<dbReference type="EMBL" id="CP063310">
    <property type="protein sequence ID" value="QOS69023.1"/>
    <property type="molecule type" value="Genomic_DNA"/>
</dbReference>
<dbReference type="SMART" id="SM00267">
    <property type="entry name" value="GGDEF"/>
    <property type="match status" value="1"/>
</dbReference>
<dbReference type="InterPro" id="IPR043128">
    <property type="entry name" value="Rev_trsase/Diguanyl_cyclase"/>
</dbReference>
<accession>A0A6L7IWZ8</accession>
<dbReference type="InterPro" id="IPR000700">
    <property type="entry name" value="PAS-assoc_C"/>
</dbReference>
<dbReference type="RefSeq" id="WP_160943396.1">
    <property type="nucleotide sequence ID" value="NZ_CP063310.1"/>
</dbReference>
<name>A0A6L7IWZ8_9ACTN</name>
<dbReference type="InterPro" id="IPR013656">
    <property type="entry name" value="PAS_4"/>
</dbReference>
<dbReference type="KEGG" id="egd:GS424_004015"/>
<protein>
    <submittedName>
        <fullName evidence="1">Diguanylate cyclase</fullName>
    </submittedName>
</protein>
<dbReference type="InterPro" id="IPR035965">
    <property type="entry name" value="PAS-like_dom_sf"/>
</dbReference>